<evidence type="ECO:0000313" key="2">
    <source>
        <dbReference type="Proteomes" id="UP001209878"/>
    </source>
</evidence>
<comment type="caution">
    <text evidence="1">The sequence shown here is derived from an EMBL/GenBank/DDBJ whole genome shotgun (WGS) entry which is preliminary data.</text>
</comment>
<dbReference type="EMBL" id="JAODUO010000311">
    <property type="protein sequence ID" value="KAK2183437.1"/>
    <property type="molecule type" value="Genomic_DNA"/>
</dbReference>
<keyword evidence="2" id="KW-1185">Reference proteome</keyword>
<protein>
    <submittedName>
        <fullName evidence="1">Uncharacterized protein</fullName>
    </submittedName>
</protein>
<organism evidence="1 2">
    <name type="scientific">Ridgeia piscesae</name>
    <name type="common">Tubeworm</name>
    <dbReference type="NCBI Taxonomy" id="27915"/>
    <lineage>
        <taxon>Eukaryota</taxon>
        <taxon>Metazoa</taxon>
        <taxon>Spiralia</taxon>
        <taxon>Lophotrochozoa</taxon>
        <taxon>Annelida</taxon>
        <taxon>Polychaeta</taxon>
        <taxon>Sedentaria</taxon>
        <taxon>Canalipalpata</taxon>
        <taxon>Sabellida</taxon>
        <taxon>Siboglinidae</taxon>
        <taxon>Ridgeia</taxon>
    </lineage>
</organism>
<reference evidence="1" key="1">
    <citation type="journal article" date="2023" name="Mol. Biol. Evol.">
        <title>Third-Generation Sequencing Reveals the Adaptive Role of the Epigenome in Three Deep-Sea Polychaetes.</title>
        <authorList>
            <person name="Perez M."/>
            <person name="Aroh O."/>
            <person name="Sun Y."/>
            <person name="Lan Y."/>
            <person name="Juniper S.K."/>
            <person name="Young C.R."/>
            <person name="Angers B."/>
            <person name="Qian P.Y."/>
        </authorList>
    </citation>
    <scope>NUCLEOTIDE SEQUENCE</scope>
    <source>
        <strain evidence="1">R07B-5</strain>
    </source>
</reference>
<proteinExistence type="predicted"/>
<sequence>MECTTLIWSRPSITHSGWKLAHTKSLTENDSQFSNTILTSCRGITLALSWCTTS</sequence>
<gene>
    <name evidence="1" type="ORF">NP493_312g04012</name>
</gene>
<evidence type="ECO:0000313" key="1">
    <source>
        <dbReference type="EMBL" id="KAK2183437.1"/>
    </source>
</evidence>
<dbReference type="AlphaFoldDB" id="A0AAD9L609"/>
<accession>A0AAD9L609</accession>
<name>A0AAD9L609_RIDPI</name>
<dbReference type="Proteomes" id="UP001209878">
    <property type="component" value="Unassembled WGS sequence"/>
</dbReference>